<comment type="caution">
    <text evidence="5">The sequence shown here is derived from an EMBL/GenBank/DDBJ whole genome shotgun (WGS) entry which is preliminary data.</text>
</comment>
<dbReference type="InterPro" id="IPR006693">
    <property type="entry name" value="AB_hydrolase_lipase"/>
</dbReference>
<reference evidence="5 6" key="1">
    <citation type="submission" date="2024-06" db="EMBL/GenBank/DDBJ databases">
        <title>A chromosome-level genome assembly of beet webworm, Loxostege sticticalis.</title>
        <authorList>
            <person name="Zhang Y."/>
        </authorList>
    </citation>
    <scope>NUCLEOTIDE SEQUENCE [LARGE SCALE GENOMIC DNA]</scope>
    <source>
        <strain evidence="5">AQ026</strain>
        <tissue evidence="5">Whole body</tissue>
    </source>
</reference>
<dbReference type="InterPro" id="IPR025483">
    <property type="entry name" value="Lipase_euk"/>
</dbReference>
<keyword evidence="2" id="KW-0378">Hydrolase</keyword>
<evidence type="ECO:0000256" key="1">
    <source>
        <dbReference type="ARBA" id="ARBA00010701"/>
    </source>
</evidence>
<dbReference type="Pfam" id="PF04083">
    <property type="entry name" value="Abhydro_lipase"/>
    <property type="match status" value="1"/>
</dbReference>
<protein>
    <recommendedName>
        <fullName evidence="2">Lipase</fullName>
    </recommendedName>
</protein>
<dbReference type="Proteomes" id="UP001549920">
    <property type="component" value="Unassembled WGS sequence"/>
</dbReference>
<feature type="signal peptide" evidence="3">
    <location>
        <begin position="1"/>
        <end position="24"/>
    </location>
</feature>
<comment type="similarity">
    <text evidence="1 2">Belongs to the AB hydrolase superfamily. Lipase family.</text>
</comment>
<dbReference type="Gene3D" id="3.40.50.1820">
    <property type="entry name" value="alpha/beta hydrolase"/>
    <property type="match status" value="1"/>
</dbReference>
<name>A0ABR3HTA5_LOXSC</name>
<organism evidence="5 6">
    <name type="scientific">Loxostege sticticalis</name>
    <name type="common">Beet webworm moth</name>
    <dbReference type="NCBI Taxonomy" id="481309"/>
    <lineage>
        <taxon>Eukaryota</taxon>
        <taxon>Metazoa</taxon>
        <taxon>Ecdysozoa</taxon>
        <taxon>Arthropoda</taxon>
        <taxon>Hexapoda</taxon>
        <taxon>Insecta</taxon>
        <taxon>Pterygota</taxon>
        <taxon>Neoptera</taxon>
        <taxon>Endopterygota</taxon>
        <taxon>Lepidoptera</taxon>
        <taxon>Glossata</taxon>
        <taxon>Ditrysia</taxon>
        <taxon>Pyraloidea</taxon>
        <taxon>Crambidae</taxon>
        <taxon>Pyraustinae</taxon>
        <taxon>Loxostege</taxon>
    </lineage>
</organism>
<proteinExistence type="inferred from homology"/>
<evidence type="ECO:0000256" key="3">
    <source>
        <dbReference type="SAM" id="SignalP"/>
    </source>
</evidence>
<evidence type="ECO:0000313" key="6">
    <source>
        <dbReference type="Proteomes" id="UP001549920"/>
    </source>
</evidence>
<keyword evidence="2" id="KW-0443">Lipid metabolism</keyword>
<dbReference type="InterPro" id="IPR029058">
    <property type="entry name" value="AB_hydrolase_fold"/>
</dbReference>
<keyword evidence="3" id="KW-0732">Signal</keyword>
<feature type="chain" id="PRO_5046342431" description="Lipase" evidence="3">
    <location>
        <begin position="25"/>
        <end position="393"/>
    </location>
</feature>
<dbReference type="PIRSF" id="PIRSF000862">
    <property type="entry name" value="Steryl_ester_lip"/>
    <property type="match status" value="1"/>
</dbReference>
<dbReference type="PANTHER" id="PTHR11005">
    <property type="entry name" value="LYSOSOMAL ACID LIPASE-RELATED"/>
    <property type="match status" value="1"/>
</dbReference>
<keyword evidence="6" id="KW-1185">Reference proteome</keyword>
<gene>
    <name evidence="5" type="ORF">ABMA27_003492</name>
</gene>
<evidence type="ECO:0000313" key="5">
    <source>
        <dbReference type="EMBL" id="KAL0879780.1"/>
    </source>
</evidence>
<keyword evidence="2" id="KW-0442">Lipid degradation</keyword>
<dbReference type="SUPFAM" id="SSF53474">
    <property type="entry name" value="alpha/beta-Hydrolases"/>
    <property type="match status" value="1"/>
</dbReference>
<evidence type="ECO:0000256" key="2">
    <source>
        <dbReference type="PIRNR" id="PIRNR000862"/>
    </source>
</evidence>
<feature type="domain" description="Partial AB-hydrolase lipase" evidence="4">
    <location>
        <begin position="28"/>
        <end position="92"/>
    </location>
</feature>
<evidence type="ECO:0000259" key="4">
    <source>
        <dbReference type="Pfam" id="PF04083"/>
    </source>
</evidence>
<sequence>MDAVTFNLFIFCGIFCALIREACAYSPQAIAAAGYPVERHKTTTADGYILQIFRIPAGRRLARRSESTNTKGKRAVVLFHGLTGYSGNFIVMGPKDSLGYILADAGYDVWLANLRGTVYSAHHNLTRNDVAFWEFSFEEHGKYDAPAIIDKVLSVTGLSKVFYIGYSMGTTTFFTMMSQRPEYNKKLVAFIAMAPAVYMDNIRGLANFALSIDLFPILRQRGIEALAMSPEMLSYIVATFCNEQQPQADICTRLTYALVGEDYEQRRWNMITVFLTTLQPASFRQLEHFGKIGITGVFTSWEDGVRGRVKPYNLTNVRVPVTLLYGENDQLTEKSQVMRLAEDLKSTGVLEAASACPWPKFNHLDFIFAKDVGGLVSRPVAKLVDQLYSKYYE</sequence>
<accession>A0ABR3HTA5</accession>
<dbReference type="EMBL" id="JBEUOH010000014">
    <property type="protein sequence ID" value="KAL0879780.1"/>
    <property type="molecule type" value="Genomic_DNA"/>
</dbReference>